<dbReference type="RefSeq" id="WP_045780069.1">
    <property type="nucleotide sequence ID" value="NZ_LAJX01000190.1"/>
</dbReference>
<dbReference type="AlphaFoldDB" id="A0A0F3IG65"/>
<reference evidence="1 2" key="2">
    <citation type="journal article" date="2016" name="Microb. Ecol.">
        <title>Genome Characteristics of a Novel Type I Methanotroph (Sn10-6) Isolated from a Flooded Indian Rice Field.</title>
        <authorList>
            <person name="Rahalkar M.C."/>
            <person name="Pandit P.S."/>
            <person name="Dhakephalkar P.K."/>
            <person name="Pore S."/>
            <person name="Arora P."/>
            <person name="Kapse N."/>
        </authorList>
    </citation>
    <scope>NUCLEOTIDE SEQUENCE [LARGE SCALE GENOMIC DNA]</scope>
    <source>
        <strain evidence="1 2">Sn10-6</strain>
    </source>
</reference>
<accession>A0A0F3IG65</accession>
<sequence>MEQTPMQDNTMEKQLMQLPISVNVSLPMIHQRQSAELNGLSEGMRGWIDNGYLLVKVGRYTMVNLVQLAERLKNGTL</sequence>
<gene>
    <name evidence="1" type="ORF">VZ94_16540</name>
</gene>
<protein>
    <recommendedName>
        <fullName evidence="3">DNA-binding protein</fullName>
    </recommendedName>
</protein>
<dbReference type="Proteomes" id="UP000033684">
    <property type="component" value="Unassembled WGS sequence"/>
</dbReference>
<dbReference type="EMBL" id="LAJX01000190">
    <property type="protein sequence ID" value="KJV05672.1"/>
    <property type="molecule type" value="Genomic_DNA"/>
</dbReference>
<dbReference type="OrthoDB" id="9035707at2"/>
<comment type="caution">
    <text evidence="1">The sequence shown here is derived from an EMBL/GenBank/DDBJ whole genome shotgun (WGS) entry which is preliminary data.</text>
</comment>
<evidence type="ECO:0000313" key="1">
    <source>
        <dbReference type="EMBL" id="KJV05672.1"/>
    </source>
</evidence>
<proteinExistence type="predicted"/>
<evidence type="ECO:0008006" key="3">
    <source>
        <dbReference type="Google" id="ProtNLM"/>
    </source>
</evidence>
<evidence type="ECO:0000313" key="2">
    <source>
        <dbReference type="Proteomes" id="UP000033684"/>
    </source>
</evidence>
<name>A0A0F3IG65_9GAMM</name>
<keyword evidence="2" id="KW-1185">Reference proteome</keyword>
<reference evidence="2" key="1">
    <citation type="submission" date="2015-03" db="EMBL/GenBank/DDBJ databases">
        <title>Draft genome sequence of a novel methanotroph (Sn10-6) isolated from flooded ricefield rhizosphere in India.</title>
        <authorList>
            <person name="Pandit P.S."/>
            <person name="Pore S.D."/>
            <person name="Arora P."/>
            <person name="Kapse N.G."/>
            <person name="Dhakephalkar P.K."/>
            <person name="Rahalkar M.C."/>
        </authorList>
    </citation>
    <scope>NUCLEOTIDE SEQUENCE [LARGE SCALE GENOMIC DNA]</scope>
    <source>
        <strain evidence="2">Sn10-6</strain>
    </source>
</reference>
<organism evidence="1 2">
    <name type="scientific">Methylocucumis oryzae</name>
    <dbReference type="NCBI Taxonomy" id="1632867"/>
    <lineage>
        <taxon>Bacteria</taxon>
        <taxon>Pseudomonadati</taxon>
        <taxon>Pseudomonadota</taxon>
        <taxon>Gammaproteobacteria</taxon>
        <taxon>Methylococcales</taxon>
        <taxon>Methylococcaceae</taxon>
        <taxon>Methylocucumis</taxon>
    </lineage>
</organism>